<evidence type="ECO:0000313" key="2">
    <source>
        <dbReference type="EMBL" id="RAP64213.1"/>
    </source>
</evidence>
<accession>A0A1E7Z407</accession>
<evidence type="ECO:0000313" key="1">
    <source>
        <dbReference type="EMBL" id="OFC63486.1"/>
    </source>
</evidence>
<dbReference type="EMBL" id="LJAM02001018">
    <property type="protein sequence ID" value="RAP64213.1"/>
    <property type="molecule type" value="Genomic_DNA"/>
</dbReference>
<dbReference type="Proteomes" id="UP000244334">
    <property type="component" value="Unassembled WGS sequence"/>
</dbReference>
<dbReference type="AlphaFoldDB" id="A0A1E7Z407"/>
<evidence type="ECO:0000313" key="4">
    <source>
        <dbReference type="Proteomes" id="UP000244334"/>
    </source>
</evidence>
<evidence type="ECO:0000313" key="3">
    <source>
        <dbReference type="Proteomes" id="UP000243534"/>
    </source>
</evidence>
<dbReference type="Proteomes" id="UP000243534">
    <property type="component" value="Unassembled WGS sequence"/>
</dbReference>
<reference evidence="1 3" key="1">
    <citation type="submission" date="2016-07" db="EMBL/GenBank/DDBJ databases">
        <authorList>
            <person name="Yuval B."/>
        </authorList>
    </citation>
    <scope>NUCLEOTIDE SEQUENCE [LARGE SCALE GENOMIC DNA]</scope>
    <source>
        <strain evidence="1 3">IL</strain>
    </source>
</reference>
<proteinExistence type="predicted"/>
<organism evidence="1 3">
    <name type="scientific">Candidatus Erwinia dacicola</name>
    <dbReference type="NCBI Taxonomy" id="252393"/>
    <lineage>
        <taxon>Bacteria</taxon>
        <taxon>Pseudomonadati</taxon>
        <taxon>Pseudomonadota</taxon>
        <taxon>Gammaproteobacteria</taxon>
        <taxon>Enterobacterales</taxon>
        <taxon>Erwiniaceae</taxon>
        <taxon>Erwinia</taxon>
    </lineage>
</organism>
<keyword evidence="4" id="KW-1185">Reference proteome</keyword>
<dbReference type="EMBL" id="MAYS01000076">
    <property type="protein sequence ID" value="OFC63486.1"/>
    <property type="molecule type" value="Genomic_DNA"/>
</dbReference>
<dbReference type="RefSeq" id="WP_070133806.1">
    <property type="nucleotide sequence ID" value="NZ_LJAM02001018.1"/>
</dbReference>
<reference evidence="2 4" key="2">
    <citation type="submission" date="2018-04" db="EMBL/GenBank/DDBJ databases">
        <title>Genomes of the Obligate Erwinia dacicola and Facultative Enterobacter sp. OLF Endosymbionts of the Olive Fruit fly, Bactrocera oleae.</title>
        <authorList>
            <person name="Estes A.M."/>
            <person name="Hearn D.J."/>
            <person name="Agarwal S."/>
            <person name="Pierson E.A."/>
            <person name="Dunning-Hotopp J.C."/>
        </authorList>
    </citation>
    <scope>NUCLEOTIDE SEQUENCE [LARGE SCALE GENOMIC DNA]</scope>
    <source>
        <strain evidence="2 4">Oroville</strain>
    </source>
</reference>
<comment type="caution">
    <text evidence="1">The sequence shown here is derived from an EMBL/GenBank/DDBJ whole genome shotgun (WGS) entry which is preliminary data.</text>
</comment>
<dbReference type="OrthoDB" id="6623866at2"/>
<gene>
    <name evidence="2" type="ORF">ACZ87_04073</name>
    <name evidence="1" type="ORF">BBW68_05180</name>
</gene>
<protein>
    <submittedName>
        <fullName evidence="1">Arylsulfatase regulator</fullName>
    </submittedName>
</protein>
<name>A0A1E7Z407_9GAMM</name>
<sequence>MITLSAEQRQLAKLIHDYANSFPVSVIGDEQLLQGCYDYMDAFKQVMDSSSKIQIDYICQQYSGFFRFARIMELIAQGIADGIVKVPKEH</sequence>